<reference evidence="1" key="2">
    <citation type="journal article" date="2015" name="Fish Shellfish Immunol.">
        <title>Early steps in the European eel (Anguilla anguilla)-Vibrio vulnificus interaction in the gills: Role of the RtxA13 toxin.</title>
        <authorList>
            <person name="Callol A."/>
            <person name="Pajuelo D."/>
            <person name="Ebbesson L."/>
            <person name="Teles M."/>
            <person name="MacKenzie S."/>
            <person name="Amaro C."/>
        </authorList>
    </citation>
    <scope>NUCLEOTIDE SEQUENCE</scope>
</reference>
<evidence type="ECO:0000313" key="1">
    <source>
        <dbReference type="EMBL" id="JAH44584.1"/>
    </source>
</evidence>
<proteinExistence type="predicted"/>
<dbReference type="AlphaFoldDB" id="A0A0E9ST90"/>
<sequence>MLRNRSIAFWISKSKWHVSLYYVYLKIGASRISR</sequence>
<organism evidence="1">
    <name type="scientific">Anguilla anguilla</name>
    <name type="common">European freshwater eel</name>
    <name type="synonym">Muraena anguilla</name>
    <dbReference type="NCBI Taxonomy" id="7936"/>
    <lineage>
        <taxon>Eukaryota</taxon>
        <taxon>Metazoa</taxon>
        <taxon>Chordata</taxon>
        <taxon>Craniata</taxon>
        <taxon>Vertebrata</taxon>
        <taxon>Euteleostomi</taxon>
        <taxon>Actinopterygii</taxon>
        <taxon>Neopterygii</taxon>
        <taxon>Teleostei</taxon>
        <taxon>Anguilliformes</taxon>
        <taxon>Anguillidae</taxon>
        <taxon>Anguilla</taxon>
    </lineage>
</organism>
<accession>A0A0E9ST90</accession>
<name>A0A0E9ST90_ANGAN</name>
<protein>
    <submittedName>
        <fullName evidence="1">Uncharacterized protein</fullName>
    </submittedName>
</protein>
<reference evidence="1" key="1">
    <citation type="submission" date="2014-11" db="EMBL/GenBank/DDBJ databases">
        <authorList>
            <person name="Amaro Gonzalez C."/>
        </authorList>
    </citation>
    <scope>NUCLEOTIDE SEQUENCE</scope>
</reference>
<dbReference type="EMBL" id="GBXM01063993">
    <property type="protein sequence ID" value="JAH44584.1"/>
    <property type="molecule type" value="Transcribed_RNA"/>
</dbReference>